<accession>A0A4D7BBD5</accession>
<dbReference type="GO" id="GO:0003677">
    <property type="term" value="F:DNA binding"/>
    <property type="evidence" value="ECO:0007669"/>
    <property type="project" value="InterPro"/>
</dbReference>
<dbReference type="OrthoDB" id="9805928at2"/>
<dbReference type="RefSeq" id="WP_136963411.1">
    <property type="nucleotide sequence ID" value="NZ_CP039690.1"/>
</dbReference>
<evidence type="ECO:0000313" key="2">
    <source>
        <dbReference type="EMBL" id="QCI67990.1"/>
    </source>
</evidence>
<dbReference type="InterPro" id="IPR010093">
    <property type="entry name" value="SinI_DNA-bd"/>
</dbReference>
<proteinExistence type="predicted"/>
<gene>
    <name evidence="2" type="ORF">E8M01_29435</name>
</gene>
<evidence type="ECO:0000259" key="1">
    <source>
        <dbReference type="Pfam" id="PF12728"/>
    </source>
</evidence>
<sequence>MTEELFTVERAAERLRLHPKTVLRFIRDGRLRATRVGKAYRILRSDLDALVGAAMPRGDDRPRPRATSIVDVPGVAVDEAARIATALQAMLMSQTARPEPIHLDTAYDPARRHLKVVIIAAPEDAAVLLDFLQRLAGPTT</sequence>
<dbReference type="Proteomes" id="UP000298781">
    <property type="component" value="Chromosome"/>
</dbReference>
<evidence type="ECO:0000313" key="3">
    <source>
        <dbReference type="Proteomes" id="UP000298781"/>
    </source>
</evidence>
<dbReference type="AlphaFoldDB" id="A0A4D7BBD5"/>
<name>A0A4D7BBD5_9HYPH</name>
<keyword evidence="3" id="KW-1185">Reference proteome</keyword>
<reference evidence="2 3" key="1">
    <citation type="submission" date="2019-04" db="EMBL/GenBank/DDBJ databases">
        <title>Phreatobacter aquaticus sp. nov.</title>
        <authorList>
            <person name="Choi A."/>
        </authorList>
    </citation>
    <scope>NUCLEOTIDE SEQUENCE [LARGE SCALE GENOMIC DNA]</scope>
    <source>
        <strain evidence="2 3">KCTC 52518</strain>
    </source>
</reference>
<dbReference type="EMBL" id="CP039690">
    <property type="protein sequence ID" value="QCI67990.1"/>
    <property type="molecule type" value="Genomic_DNA"/>
</dbReference>
<dbReference type="InterPro" id="IPR041657">
    <property type="entry name" value="HTH_17"/>
</dbReference>
<dbReference type="Pfam" id="PF12728">
    <property type="entry name" value="HTH_17"/>
    <property type="match status" value="1"/>
</dbReference>
<organism evidence="2 3">
    <name type="scientific">Phreatobacter stygius</name>
    <dbReference type="NCBI Taxonomy" id="1940610"/>
    <lineage>
        <taxon>Bacteria</taxon>
        <taxon>Pseudomonadati</taxon>
        <taxon>Pseudomonadota</taxon>
        <taxon>Alphaproteobacteria</taxon>
        <taxon>Hyphomicrobiales</taxon>
        <taxon>Phreatobacteraceae</taxon>
        <taxon>Phreatobacter</taxon>
    </lineage>
</organism>
<protein>
    <submittedName>
        <fullName evidence="2">Helix-turn-helix domain-containing protein</fullName>
    </submittedName>
</protein>
<feature type="domain" description="Helix-turn-helix" evidence="1">
    <location>
        <begin position="5"/>
        <end position="50"/>
    </location>
</feature>
<dbReference type="NCBIfam" id="TIGR01764">
    <property type="entry name" value="excise"/>
    <property type="match status" value="1"/>
</dbReference>
<dbReference type="KEGG" id="pstg:E8M01_29435"/>